<dbReference type="Pfam" id="PF03610">
    <property type="entry name" value="EIIA-man"/>
    <property type="match status" value="1"/>
</dbReference>
<dbReference type="InterPro" id="IPR033887">
    <property type="entry name" value="PTS_IIA_man"/>
</dbReference>
<dbReference type="Gene3D" id="3.40.50.510">
    <property type="entry name" value="Phosphotransferase system, mannose-type IIA component"/>
    <property type="match status" value="1"/>
</dbReference>
<comment type="caution">
    <text evidence="9">The sequence shown here is derived from an EMBL/GenBank/DDBJ whole genome shotgun (WGS) entry which is preliminary data.</text>
</comment>
<comment type="subcellular location">
    <subcellularLocation>
        <location evidence="1">Cytoplasm</location>
    </subcellularLocation>
</comment>
<dbReference type="GO" id="GO:0016020">
    <property type="term" value="C:membrane"/>
    <property type="evidence" value="ECO:0007669"/>
    <property type="project" value="InterPro"/>
</dbReference>
<evidence type="ECO:0000256" key="1">
    <source>
        <dbReference type="ARBA" id="ARBA00004496"/>
    </source>
</evidence>
<keyword evidence="5" id="KW-0808">Transferase</keyword>
<dbReference type="CDD" id="cd00006">
    <property type="entry name" value="PTS_IIA_man"/>
    <property type="match status" value="1"/>
</dbReference>
<dbReference type="InterPro" id="IPR036662">
    <property type="entry name" value="PTS_EIIA_man-typ_sf"/>
</dbReference>
<evidence type="ECO:0000256" key="3">
    <source>
        <dbReference type="ARBA" id="ARBA00022490"/>
    </source>
</evidence>
<evidence type="ECO:0000256" key="6">
    <source>
        <dbReference type="ARBA" id="ARBA00022683"/>
    </source>
</evidence>
<feature type="domain" description="PTS EIIA type-4" evidence="8">
    <location>
        <begin position="12"/>
        <end position="138"/>
    </location>
</feature>
<dbReference type="PROSITE" id="PS51096">
    <property type="entry name" value="PTS_EIIA_TYPE_4"/>
    <property type="match status" value="1"/>
</dbReference>
<gene>
    <name evidence="9" type="ORF">H171_4319</name>
</gene>
<evidence type="ECO:0000256" key="5">
    <source>
        <dbReference type="ARBA" id="ARBA00022679"/>
    </source>
</evidence>
<name>A0A2M8ZBA1_9FIRM</name>
<evidence type="ECO:0000256" key="7">
    <source>
        <dbReference type="ARBA" id="ARBA00022777"/>
    </source>
</evidence>
<evidence type="ECO:0000256" key="4">
    <source>
        <dbReference type="ARBA" id="ARBA00022597"/>
    </source>
</evidence>
<keyword evidence="7" id="KW-0418">Kinase</keyword>
<keyword evidence="6" id="KW-0598">Phosphotransferase system</keyword>
<dbReference type="GO" id="GO:0009401">
    <property type="term" value="P:phosphoenolpyruvate-dependent sugar phosphotransferase system"/>
    <property type="evidence" value="ECO:0007669"/>
    <property type="project" value="UniProtKB-KW"/>
</dbReference>
<dbReference type="PANTHER" id="PTHR33799:SF1">
    <property type="entry name" value="PTS SYSTEM MANNOSE-SPECIFIC EIIAB COMPONENT-RELATED"/>
    <property type="match status" value="1"/>
</dbReference>
<dbReference type="InterPro" id="IPR004701">
    <property type="entry name" value="PTS_EIIA_man-typ"/>
</dbReference>
<dbReference type="InterPro" id="IPR051471">
    <property type="entry name" value="Bacterial_PTS_sugar_comp"/>
</dbReference>
<evidence type="ECO:0000259" key="8">
    <source>
        <dbReference type="PROSITE" id="PS51096"/>
    </source>
</evidence>
<dbReference type="GO" id="GO:0005737">
    <property type="term" value="C:cytoplasm"/>
    <property type="evidence" value="ECO:0007669"/>
    <property type="project" value="UniProtKB-SubCell"/>
</dbReference>
<proteinExistence type="predicted"/>
<keyword evidence="3" id="KW-0963">Cytoplasm</keyword>
<sequence length="156" mass="17183">MPKNAGRKEDIMIGIIITGHGAFATGISSAVELLTGHQDFIIPVDFKGEHSEEQLKEHLRAAFDRLQDCEQILVLCDILGGSPFKNAVMLSIGDERIKVLYGTNLGMTVELAMRCMMGQIPEADILADEIIEIGKTQIGKYKYEPVEASEDFEEGI</sequence>
<protein>
    <submittedName>
        <fullName evidence="9">PTS system N-acetylgalactosamine-specific IIA component</fullName>
    </submittedName>
</protein>
<dbReference type="Proteomes" id="UP000231092">
    <property type="component" value="Unassembled WGS sequence"/>
</dbReference>
<dbReference type="PANTHER" id="PTHR33799">
    <property type="entry name" value="PTS PERMEASE-RELATED-RELATED"/>
    <property type="match status" value="1"/>
</dbReference>
<evidence type="ECO:0000256" key="2">
    <source>
        <dbReference type="ARBA" id="ARBA00022448"/>
    </source>
</evidence>
<evidence type="ECO:0000313" key="10">
    <source>
        <dbReference type="Proteomes" id="UP000231092"/>
    </source>
</evidence>
<keyword evidence="2" id="KW-0813">Transport</keyword>
<accession>A0A2M8ZBA1</accession>
<dbReference type="SUPFAM" id="SSF53062">
    <property type="entry name" value="PTS system fructose IIA component-like"/>
    <property type="match status" value="1"/>
</dbReference>
<dbReference type="AlphaFoldDB" id="A0A2M8ZBA1"/>
<keyword evidence="4" id="KW-0762">Sugar transport</keyword>
<reference evidence="9 10" key="1">
    <citation type="submission" date="2017-11" db="EMBL/GenBank/DDBJ databases">
        <title>Understudied soil microbes with underappreciated capabilities: Untangling the Clostridium saccharolyticum group.</title>
        <authorList>
            <person name="Leschine S."/>
        </authorList>
    </citation>
    <scope>NUCLEOTIDE SEQUENCE [LARGE SCALE GENOMIC DNA]</scope>
    <source>
        <strain evidence="9 10">18A</strain>
    </source>
</reference>
<organism evidence="9 10">
    <name type="scientific">[Clostridium] celerecrescens 18A</name>
    <dbReference type="NCBI Taxonomy" id="1286362"/>
    <lineage>
        <taxon>Bacteria</taxon>
        <taxon>Bacillati</taxon>
        <taxon>Bacillota</taxon>
        <taxon>Clostridia</taxon>
        <taxon>Lachnospirales</taxon>
        <taxon>Lachnospiraceae</taxon>
        <taxon>Lacrimispora</taxon>
    </lineage>
</organism>
<dbReference type="EMBL" id="PGET01000001">
    <property type="protein sequence ID" value="PJJ30703.1"/>
    <property type="molecule type" value="Genomic_DNA"/>
</dbReference>
<dbReference type="GO" id="GO:0016301">
    <property type="term" value="F:kinase activity"/>
    <property type="evidence" value="ECO:0007669"/>
    <property type="project" value="UniProtKB-KW"/>
</dbReference>
<evidence type="ECO:0000313" key="9">
    <source>
        <dbReference type="EMBL" id="PJJ30703.1"/>
    </source>
</evidence>